<name>A0ABS7R305_9ACTN</name>
<keyword evidence="1" id="KW-1133">Transmembrane helix</keyword>
<evidence type="ECO:0000313" key="3">
    <source>
        <dbReference type="Proteomes" id="UP001198565"/>
    </source>
</evidence>
<accession>A0ABS7R305</accession>
<dbReference type="RefSeq" id="WP_222982433.1">
    <property type="nucleotide sequence ID" value="NZ_JAINVZ010000039.1"/>
</dbReference>
<keyword evidence="3" id="KW-1185">Reference proteome</keyword>
<keyword evidence="1" id="KW-0472">Membrane</keyword>
<evidence type="ECO:0000256" key="1">
    <source>
        <dbReference type="SAM" id="Phobius"/>
    </source>
</evidence>
<feature type="transmembrane region" description="Helical" evidence="1">
    <location>
        <begin position="41"/>
        <end position="65"/>
    </location>
</feature>
<organism evidence="2 3">
    <name type="scientific">Streptantibioticus parmotrematis</name>
    <dbReference type="NCBI Taxonomy" id="2873249"/>
    <lineage>
        <taxon>Bacteria</taxon>
        <taxon>Bacillati</taxon>
        <taxon>Actinomycetota</taxon>
        <taxon>Actinomycetes</taxon>
        <taxon>Kitasatosporales</taxon>
        <taxon>Streptomycetaceae</taxon>
        <taxon>Streptantibioticus</taxon>
    </lineage>
</organism>
<sequence>MGLSEEERGALDRLESQLLQDDLRLAVTMAWLRGRLRARRLVPFVRVAAAMVPLAAGLAMLVIGICIGMDSFVAIGVTVLFCYALLVLTYLPFARRD</sequence>
<feature type="transmembrane region" description="Helical" evidence="1">
    <location>
        <begin position="71"/>
        <end position="93"/>
    </location>
</feature>
<dbReference type="InterPro" id="IPR021401">
    <property type="entry name" value="DUF3040"/>
</dbReference>
<evidence type="ECO:0000313" key="2">
    <source>
        <dbReference type="EMBL" id="MBY8889264.1"/>
    </source>
</evidence>
<protein>
    <submittedName>
        <fullName evidence="2">DUF3040 domain-containing protein</fullName>
    </submittedName>
</protein>
<proteinExistence type="predicted"/>
<dbReference type="Pfam" id="PF11239">
    <property type="entry name" value="DUF3040"/>
    <property type="match status" value="1"/>
</dbReference>
<dbReference type="Proteomes" id="UP001198565">
    <property type="component" value="Unassembled WGS sequence"/>
</dbReference>
<gene>
    <name evidence="2" type="ORF">K7472_31135</name>
</gene>
<dbReference type="EMBL" id="JAINVZ010000039">
    <property type="protein sequence ID" value="MBY8889264.1"/>
    <property type="molecule type" value="Genomic_DNA"/>
</dbReference>
<reference evidence="2 3" key="1">
    <citation type="submission" date="2021-08" db="EMBL/GenBank/DDBJ databases">
        <title>Streptomyces sp. PTM05 isolated from lichen.</title>
        <authorList>
            <person name="Somphong A."/>
            <person name="Phongsopitanun W."/>
            <person name="Tanasupawat S."/>
        </authorList>
    </citation>
    <scope>NUCLEOTIDE SEQUENCE [LARGE SCALE GENOMIC DNA]</scope>
    <source>
        <strain evidence="2 3">Ptm05</strain>
    </source>
</reference>
<comment type="caution">
    <text evidence="2">The sequence shown here is derived from an EMBL/GenBank/DDBJ whole genome shotgun (WGS) entry which is preliminary data.</text>
</comment>
<keyword evidence="1" id="KW-0812">Transmembrane</keyword>